<organism evidence="1 2">
    <name type="scientific">Chryseobacterium taihuense</name>
    <dbReference type="NCBI Taxonomy" id="1141221"/>
    <lineage>
        <taxon>Bacteria</taxon>
        <taxon>Pseudomonadati</taxon>
        <taxon>Bacteroidota</taxon>
        <taxon>Flavobacteriia</taxon>
        <taxon>Flavobacteriales</taxon>
        <taxon>Weeksellaceae</taxon>
        <taxon>Chryseobacterium group</taxon>
        <taxon>Chryseobacterium</taxon>
    </lineage>
</organism>
<protein>
    <submittedName>
        <fullName evidence="1">Uncharacterized protein</fullName>
    </submittedName>
</protein>
<reference evidence="1 2" key="1">
    <citation type="submission" date="2016-10" db="EMBL/GenBank/DDBJ databases">
        <authorList>
            <person name="Varghese N."/>
            <person name="Submissions S."/>
        </authorList>
    </citation>
    <scope>NUCLEOTIDE SEQUENCE [LARGE SCALE GENOMIC DNA]</scope>
    <source>
        <strain evidence="1 2">CGMCC 1.10941</strain>
    </source>
</reference>
<evidence type="ECO:0000313" key="2">
    <source>
        <dbReference type="Proteomes" id="UP000199242"/>
    </source>
</evidence>
<keyword evidence="2" id="KW-1185">Reference proteome</keyword>
<gene>
    <name evidence="1" type="ORF">SAMN05216273_11491</name>
</gene>
<accession>A0ABY0QZC8</accession>
<proteinExistence type="predicted"/>
<dbReference type="Proteomes" id="UP000199242">
    <property type="component" value="Unassembled WGS sequence"/>
</dbReference>
<sequence length="114" mass="13079">MAKRIITKIGDIFSVELDNGNKKYFQYITNDLTQLNSDVIRVFKEEYPTNTIYDVNKILSGEVDFHAHTMINIGVKQGFFRQEGNATSIEGFSQIIFRDTEDCIIKPGEQPKNI</sequence>
<evidence type="ECO:0000313" key="1">
    <source>
        <dbReference type="EMBL" id="SDM14590.1"/>
    </source>
</evidence>
<comment type="caution">
    <text evidence="1">The sequence shown here is derived from an EMBL/GenBank/DDBJ whole genome shotgun (WGS) entry which is preliminary data.</text>
</comment>
<name>A0ABY0QZC8_9FLAO</name>
<dbReference type="EMBL" id="FNHD01000014">
    <property type="protein sequence ID" value="SDM14590.1"/>
    <property type="molecule type" value="Genomic_DNA"/>
</dbReference>
<dbReference type="RefSeq" id="WP_228400640.1">
    <property type="nucleotide sequence ID" value="NZ_FNHD01000014.1"/>
</dbReference>